<dbReference type="GO" id="GO:0005886">
    <property type="term" value="C:plasma membrane"/>
    <property type="evidence" value="ECO:0007669"/>
    <property type="project" value="TreeGrafter"/>
</dbReference>
<feature type="transmembrane region" description="Helical" evidence="5">
    <location>
        <begin position="101"/>
        <end position="129"/>
    </location>
</feature>
<accession>A0A7S3KY80</accession>
<feature type="transmembrane region" description="Helical" evidence="5">
    <location>
        <begin position="58"/>
        <end position="81"/>
    </location>
</feature>
<evidence type="ECO:0000256" key="3">
    <source>
        <dbReference type="ARBA" id="ARBA00022989"/>
    </source>
</evidence>
<proteinExistence type="predicted"/>
<sequence length="417" mass="46589">MNSNDSTIDYYHWSYTDAQSIALCLATSLTGCLSLFGSASIAYSILSDRVTFHRLYERFVLAVSIADIICTLGLVAGLYSVPSHTGMAWAFGNTASCSFSAFLFVFLVSVSWTNGSLAMYFYVTVCLGWKDEYIAKYYERPLHATGFILSTAVGIAAITTKTTNPFSMTHTCAMEDYPPHCFEIDEIDCIRGNGNAVFVWAVMAFFQVVPTIAAIFAIVRVTKVVTQSTRRAYALGSDAALHRQQHAMQQARMYLASYVNTFSWTIVLGVLSIFASVGDVHKAWIYPIIFLCHFMLPLQGFFNYFIYKRRQFHLNGCCRQAWSLRESGSLDWVSRSFRAKKARSESGFTEASGYQSDLHLHEHLPHKSDHVDRKKLSAVPEVASTVEGIEKTKDNNYDQEANSALVANNAAEKQSDI</sequence>
<feature type="domain" description="G-protein coupled receptors family 1 profile" evidence="6">
    <location>
        <begin position="37"/>
        <end position="307"/>
    </location>
</feature>
<feature type="transmembrane region" description="Helical" evidence="5">
    <location>
        <begin position="20"/>
        <end position="46"/>
    </location>
</feature>
<dbReference type="SUPFAM" id="SSF81321">
    <property type="entry name" value="Family A G protein-coupled receptor-like"/>
    <property type="match status" value="1"/>
</dbReference>
<feature type="transmembrane region" description="Helical" evidence="5">
    <location>
        <begin position="253"/>
        <end position="277"/>
    </location>
</feature>
<dbReference type="PANTHER" id="PTHR23112">
    <property type="entry name" value="G PROTEIN-COUPLED RECEPTOR 157-RELATED"/>
    <property type="match status" value="1"/>
</dbReference>
<protein>
    <recommendedName>
        <fullName evidence="6">G-protein coupled receptors family 1 profile domain-containing protein</fullName>
    </recommendedName>
</protein>
<dbReference type="EMBL" id="HBIM01001788">
    <property type="protein sequence ID" value="CAE0403355.1"/>
    <property type="molecule type" value="Transcribed_RNA"/>
</dbReference>
<dbReference type="InterPro" id="IPR017452">
    <property type="entry name" value="GPCR_Rhodpsn_7TM"/>
</dbReference>
<feature type="transmembrane region" description="Helical" evidence="5">
    <location>
        <begin position="197"/>
        <end position="221"/>
    </location>
</feature>
<organism evidence="7">
    <name type="scientific">Amphora coffeiformis</name>
    <dbReference type="NCBI Taxonomy" id="265554"/>
    <lineage>
        <taxon>Eukaryota</taxon>
        <taxon>Sar</taxon>
        <taxon>Stramenopiles</taxon>
        <taxon>Ochrophyta</taxon>
        <taxon>Bacillariophyta</taxon>
        <taxon>Bacillariophyceae</taxon>
        <taxon>Bacillariophycidae</taxon>
        <taxon>Thalassiophysales</taxon>
        <taxon>Catenulaceae</taxon>
        <taxon>Amphora</taxon>
    </lineage>
</organism>
<name>A0A7S3KY80_9STRA</name>
<evidence type="ECO:0000256" key="4">
    <source>
        <dbReference type="ARBA" id="ARBA00023136"/>
    </source>
</evidence>
<keyword evidence="3 5" id="KW-1133">Transmembrane helix</keyword>
<dbReference type="Gene3D" id="1.20.1070.10">
    <property type="entry name" value="Rhodopsin 7-helix transmembrane proteins"/>
    <property type="match status" value="1"/>
</dbReference>
<evidence type="ECO:0000256" key="2">
    <source>
        <dbReference type="ARBA" id="ARBA00022692"/>
    </source>
</evidence>
<dbReference type="PANTHER" id="PTHR23112:SF0">
    <property type="entry name" value="TRANSMEMBRANE PROTEIN 116"/>
    <property type="match status" value="1"/>
</dbReference>
<dbReference type="CDD" id="cd00637">
    <property type="entry name" value="7tm_classA_rhodopsin-like"/>
    <property type="match status" value="1"/>
</dbReference>
<evidence type="ECO:0000313" key="7">
    <source>
        <dbReference type="EMBL" id="CAE0403355.1"/>
    </source>
</evidence>
<dbReference type="GO" id="GO:0004930">
    <property type="term" value="F:G protein-coupled receptor activity"/>
    <property type="evidence" value="ECO:0007669"/>
    <property type="project" value="TreeGrafter"/>
</dbReference>
<dbReference type="PROSITE" id="PS50262">
    <property type="entry name" value="G_PROTEIN_RECEP_F1_2"/>
    <property type="match status" value="1"/>
</dbReference>
<comment type="subcellular location">
    <subcellularLocation>
        <location evidence="1">Membrane</location>
        <topology evidence="1">Multi-pass membrane protein</topology>
    </subcellularLocation>
</comment>
<evidence type="ECO:0000256" key="1">
    <source>
        <dbReference type="ARBA" id="ARBA00004141"/>
    </source>
</evidence>
<feature type="transmembrane region" description="Helical" evidence="5">
    <location>
        <begin position="283"/>
        <end position="306"/>
    </location>
</feature>
<dbReference type="AlphaFoldDB" id="A0A7S3KY80"/>
<dbReference type="GO" id="GO:0007189">
    <property type="term" value="P:adenylate cyclase-activating G protein-coupled receptor signaling pathway"/>
    <property type="evidence" value="ECO:0007669"/>
    <property type="project" value="TreeGrafter"/>
</dbReference>
<feature type="transmembrane region" description="Helical" evidence="5">
    <location>
        <begin position="141"/>
        <end position="159"/>
    </location>
</feature>
<evidence type="ECO:0000256" key="5">
    <source>
        <dbReference type="SAM" id="Phobius"/>
    </source>
</evidence>
<evidence type="ECO:0000259" key="6">
    <source>
        <dbReference type="PROSITE" id="PS50262"/>
    </source>
</evidence>
<reference evidence="7" key="1">
    <citation type="submission" date="2021-01" db="EMBL/GenBank/DDBJ databases">
        <authorList>
            <person name="Corre E."/>
            <person name="Pelletier E."/>
            <person name="Niang G."/>
            <person name="Scheremetjew M."/>
            <person name="Finn R."/>
            <person name="Kale V."/>
            <person name="Holt S."/>
            <person name="Cochrane G."/>
            <person name="Meng A."/>
            <person name="Brown T."/>
            <person name="Cohen L."/>
        </authorList>
    </citation>
    <scope>NUCLEOTIDE SEQUENCE</scope>
    <source>
        <strain evidence="7">CCMP127</strain>
    </source>
</reference>
<keyword evidence="2 5" id="KW-0812">Transmembrane</keyword>
<gene>
    <name evidence="7" type="ORF">ACOF00016_LOCUS1564</name>
</gene>
<keyword evidence="4 5" id="KW-0472">Membrane</keyword>